<keyword evidence="3" id="KW-1185">Reference proteome</keyword>
<evidence type="ECO:0000313" key="2">
    <source>
        <dbReference type="EMBL" id="KAL3498427.1"/>
    </source>
</evidence>
<feature type="region of interest" description="Disordered" evidence="1">
    <location>
        <begin position="201"/>
        <end position="222"/>
    </location>
</feature>
<dbReference type="AlphaFoldDB" id="A0ABD2XVU9"/>
<evidence type="ECO:0000256" key="1">
    <source>
        <dbReference type="SAM" id="MobiDB-lite"/>
    </source>
</evidence>
<dbReference type="Proteomes" id="UP001630127">
    <property type="component" value="Unassembled WGS sequence"/>
</dbReference>
<accession>A0ABD2XVU9</accession>
<proteinExistence type="predicted"/>
<name>A0ABD2XVU9_9GENT</name>
<dbReference type="EMBL" id="JBJUIK010000017">
    <property type="protein sequence ID" value="KAL3498427.1"/>
    <property type="molecule type" value="Genomic_DNA"/>
</dbReference>
<gene>
    <name evidence="2" type="ORF">ACH5RR_041159</name>
</gene>
<sequence>MAAQGVVSGVQPTYIIGSSSNVKSSAKGHNIVNKGKARMIENGGPKLALEKGENAAESLRKVYRSGLDCAKGWRNTGQCVKRTFRDLSKLANRVNNFKKIQQQEDEIKATQQKNLLYKEFDHEVLLLIYKVNKYDNDVVVLDGDETKETESFTLVLDDKPQTWTWKKQALEGSRSGCNDTVRKIDVERAHRFIKQWQDEEEDLPQHREHKPGMVRPTNPRKDTWAIPRHPEFSRGERGTDCKNVVNILLDSMMKRLGKSTEDLILIDIMVSSCIGGATDTLGILLVDITVESQVTLIAFFVIEIISSSCNALLGRDWIHAASYIPTSLYQMLLIWNGDEAEVVKADPKSFMVRVNIVEAVYCHSNISQYRIIKARVYGKPEVVKMMLPVVGTIWKAVNRELFWPPNID</sequence>
<organism evidence="2 3">
    <name type="scientific">Cinchona calisaya</name>
    <dbReference type="NCBI Taxonomy" id="153742"/>
    <lineage>
        <taxon>Eukaryota</taxon>
        <taxon>Viridiplantae</taxon>
        <taxon>Streptophyta</taxon>
        <taxon>Embryophyta</taxon>
        <taxon>Tracheophyta</taxon>
        <taxon>Spermatophyta</taxon>
        <taxon>Magnoliopsida</taxon>
        <taxon>eudicotyledons</taxon>
        <taxon>Gunneridae</taxon>
        <taxon>Pentapetalae</taxon>
        <taxon>asterids</taxon>
        <taxon>lamiids</taxon>
        <taxon>Gentianales</taxon>
        <taxon>Rubiaceae</taxon>
        <taxon>Cinchonoideae</taxon>
        <taxon>Cinchoneae</taxon>
        <taxon>Cinchona</taxon>
    </lineage>
</organism>
<protein>
    <submittedName>
        <fullName evidence="2">Uncharacterized protein</fullName>
    </submittedName>
</protein>
<evidence type="ECO:0000313" key="3">
    <source>
        <dbReference type="Proteomes" id="UP001630127"/>
    </source>
</evidence>
<reference evidence="2 3" key="1">
    <citation type="submission" date="2024-11" db="EMBL/GenBank/DDBJ databases">
        <title>A near-complete genome assembly of Cinchona calisaya.</title>
        <authorList>
            <person name="Lian D.C."/>
            <person name="Zhao X.W."/>
            <person name="Wei L."/>
        </authorList>
    </citation>
    <scope>NUCLEOTIDE SEQUENCE [LARGE SCALE GENOMIC DNA]</scope>
    <source>
        <tissue evidence="2">Nenye</tissue>
    </source>
</reference>
<comment type="caution">
    <text evidence="2">The sequence shown here is derived from an EMBL/GenBank/DDBJ whole genome shotgun (WGS) entry which is preliminary data.</text>
</comment>